<keyword evidence="17" id="KW-1185">Reference proteome</keyword>
<accession>A0A103YAN0</accession>
<evidence type="ECO:0000256" key="3">
    <source>
        <dbReference type="ARBA" id="ARBA00022679"/>
    </source>
</evidence>
<dbReference type="STRING" id="59895.A0A103YAN0"/>
<dbReference type="InterPro" id="IPR008271">
    <property type="entry name" value="Ser/Thr_kinase_AS"/>
</dbReference>
<dbReference type="Gene3D" id="1.10.510.10">
    <property type="entry name" value="Transferase(Phosphotransferase) domain 1"/>
    <property type="match status" value="1"/>
</dbReference>
<evidence type="ECO:0000256" key="6">
    <source>
        <dbReference type="ARBA" id="ARBA00022741"/>
    </source>
</evidence>
<protein>
    <submittedName>
        <fullName evidence="16">Concanavalin A-like lectin/glucanase, subgroup</fullName>
    </submittedName>
</protein>
<dbReference type="InterPro" id="IPR045874">
    <property type="entry name" value="LRK10/LRL21-25-like"/>
</dbReference>
<keyword evidence="4 13" id="KW-0812">Transmembrane</keyword>
<evidence type="ECO:0000256" key="12">
    <source>
        <dbReference type="PROSITE-ProRule" id="PRU10141"/>
    </source>
</evidence>
<gene>
    <name evidence="16" type="ORF">Ccrd_016048</name>
</gene>
<dbReference type="InterPro" id="IPR011009">
    <property type="entry name" value="Kinase-like_dom_sf"/>
</dbReference>
<dbReference type="InterPro" id="IPR000719">
    <property type="entry name" value="Prot_kinase_dom"/>
</dbReference>
<feature type="binding site" evidence="12">
    <location>
        <position position="350"/>
    </location>
    <ligand>
        <name>ATP</name>
        <dbReference type="ChEBI" id="CHEBI:30616"/>
    </ligand>
</feature>
<evidence type="ECO:0000256" key="8">
    <source>
        <dbReference type="ARBA" id="ARBA00022840"/>
    </source>
</evidence>
<evidence type="ECO:0000256" key="11">
    <source>
        <dbReference type="ARBA" id="ARBA00023180"/>
    </source>
</evidence>
<feature type="domain" description="Protein kinase" evidence="15">
    <location>
        <begin position="322"/>
        <end position="598"/>
    </location>
</feature>
<evidence type="ECO:0000256" key="13">
    <source>
        <dbReference type="SAM" id="Phobius"/>
    </source>
</evidence>
<keyword evidence="11" id="KW-0325">Glycoprotein</keyword>
<dbReference type="SUPFAM" id="SSF56112">
    <property type="entry name" value="Protein kinase-like (PK-like)"/>
    <property type="match status" value="2"/>
</dbReference>
<evidence type="ECO:0000313" key="17">
    <source>
        <dbReference type="Proteomes" id="UP000243975"/>
    </source>
</evidence>
<dbReference type="SMART" id="SM00220">
    <property type="entry name" value="S_TKc"/>
    <property type="match status" value="1"/>
</dbReference>
<comment type="subcellular location">
    <subcellularLocation>
        <location evidence="1">Membrane</location>
        <topology evidence="1">Single-pass type I membrane protein</topology>
    </subcellularLocation>
</comment>
<evidence type="ECO:0000256" key="9">
    <source>
        <dbReference type="ARBA" id="ARBA00022989"/>
    </source>
</evidence>
<evidence type="ECO:0000256" key="10">
    <source>
        <dbReference type="ARBA" id="ARBA00023136"/>
    </source>
</evidence>
<dbReference type="FunFam" id="1.10.510.10:FF:000590">
    <property type="entry name" value="PR5-like receptor kinase"/>
    <property type="match status" value="1"/>
</dbReference>
<keyword evidence="10 13" id="KW-0472">Membrane</keyword>
<keyword evidence="8 12" id="KW-0067">ATP-binding</keyword>
<dbReference type="PROSITE" id="PS50011">
    <property type="entry name" value="PROTEIN_KINASE_DOM"/>
    <property type="match status" value="2"/>
</dbReference>
<evidence type="ECO:0000256" key="4">
    <source>
        <dbReference type="ARBA" id="ARBA00022692"/>
    </source>
</evidence>
<keyword evidence="9 13" id="KW-1133">Transmembrane helix</keyword>
<feature type="binding site" evidence="12">
    <location>
        <position position="722"/>
    </location>
    <ligand>
        <name>ATP</name>
        <dbReference type="ChEBI" id="CHEBI:30616"/>
    </ligand>
</feature>
<comment type="caution">
    <text evidence="16">The sequence shown here is derived from an EMBL/GenBank/DDBJ whole genome shotgun (WGS) entry which is preliminary data.</text>
</comment>
<feature type="transmembrane region" description="Helical" evidence="13">
    <location>
        <begin position="262"/>
        <end position="283"/>
    </location>
</feature>
<feature type="chain" id="PRO_5007119542" evidence="14">
    <location>
        <begin position="22"/>
        <end position="758"/>
    </location>
</feature>
<keyword evidence="7" id="KW-0418">Kinase</keyword>
<evidence type="ECO:0000256" key="14">
    <source>
        <dbReference type="SAM" id="SignalP"/>
    </source>
</evidence>
<keyword evidence="5 14" id="KW-0732">Signal</keyword>
<feature type="domain" description="Protein kinase" evidence="15">
    <location>
        <begin position="693"/>
        <end position="758"/>
    </location>
</feature>
<sequence>MSNSCAFLILLILSHSLPLSSEDDSNQPICPSSFECQNLGYLRFPFYSSENSACGLSKVYCNESNPKIQLRDNYPSYDLIQVTFGGSDTVLVRDNAFANQINNRSCDSLMYNFPSNSSSISYISHPPTITVLRCEKSPGNIDEYFEKEGEYYSFKRCNDYDYYYTYSNGYITANPDVPTRCSVIRLPGNSPSMGPTANVTNFNDLFTLLRPDLNLELQVSEVCQECYRIGGQCSNDNREFQCAYTSRIMRKENRRSTVIKSALATFGIGTVIILILLIICFRFKIFSRYDTEKYINLETFIKNHEALAPKRYSYSDLKKMTESFKVKIGEGGYGSVYRGALHNGNLVAVKVLNELKGNGEDLVNELASISKTSHVNIVSLLGFCFEGRHRALIYEYMPNGSLEKFVYNRGSAIGSQLEWQKLYEIVVGIGRGLEYLHRGCNTQILHFDIKPHNILLDKDFCPKISDFGLAKLCPEKRSVISMSGMRGTPGYIAPEVFSRNFGGVSHKSDVYSYGMMVLEMVGGRRNAVVEVNDTSNMFFSHWVYKQLVSNKNLGLSGILNEEDKERVTKMVFVSLWCIQGDPSSRPSMNTKNDAGAIYDCKCLAIEACIVSSKLTDTCFIHTPYTVSSTQLSSYATIDYVWLFSHLSILIRVYRPVEYWKLENDQKIQNPPSKRHYGSSVFTLKEMEEATCSFSEEYLLGKGGFGRVYKGKLQSGEVVAIKKMELPPFKAAEGEREFRVEVDILSRLDHPNLVSLIGY</sequence>
<name>A0A103YAN0_CYNCS</name>
<dbReference type="Gramene" id="KVI05600">
    <property type="protein sequence ID" value="KVI05600"/>
    <property type="gene ID" value="Ccrd_016048"/>
</dbReference>
<evidence type="ECO:0000256" key="7">
    <source>
        <dbReference type="ARBA" id="ARBA00022777"/>
    </source>
</evidence>
<evidence type="ECO:0000256" key="1">
    <source>
        <dbReference type="ARBA" id="ARBA00004479"/>
    </source>
</evidence>
<dbReference type="EMBL" id="LEKV01001867">
    <property type="protein sequence ID" value="KVI05600.1"/>
    <property type="molecule type" value="Genomic_DNA"/>
</dbReference>
<dbReference type="PROSITE" id="PS00108">
    <property type="entry name" value="PROTEIN_KINASE_ST"/>
    <property type="match status" value="1"/>
</dbReference>
<proteinExistence type="predicted"/>
<dbReference type="GO" id="GO:0005524">
    <property type="term" value="F:ATP binding"/>
    <property type="evidence" value="ECO:0007669"/>
    <property type="project" value="UniProtKB-UniRule"/>
</dbReference>
<keyword evidence="2" id="KW-0723">Serine/threonine-protein kinase</keyword>
<dbReference type="Gene3D" id="3.30.200.20">
    <property type="entry name" value="Phosphorylase Kinase, domain 1"/>
    <property type="match status" value="2"/>
</dbReference>
<keyword evidence="6 12" id="KW-0547">Nucleotide-binding</keyword>
<dbReference type="PANTHER" id="PTHR27009">
    <property type="entry name" value="RUST RESISTANCE KINASE LR10-RELATED"/>
    <property type="match status" value="1"/>
</dbReference>
<dbReference type="Pfam" id="PF00069">
    <property type="entry name" value="Pkinase"/>
    <property type="match status" value="2"/>
</dbReference>
<keyword evidence="3" id="KW-0808">Transferase</keyword>
<organism evidence="16 17">
    <name type="scientific">Cynara cardunculus var. scolymus</name>
    <name type="common">Globe artichoke</name>
    <name type="synonym">Cynara scolymus</name>
    <dbReference type="NCBI Taxonomy" id="59895"/>
    <lineage>
        <taxon>Eukaryota</taxon>
        <taxon>Viridiplantae</taxon>
        <taxon>Streptophyta</taxon>
        <taxon>Embryophyta</taxon>
        <taxon>Tracheophyta</taxon>
        <taxon>Spermatophyta</taxon>
        <taxon>Magnoliopsida</taxon>
        <taxon>eudicotyledons</taxon>
        <taxon>Gunneridae</taxon>
        <taxon>Pentapetalae</taxon>
        <taxon>asterids</taxon>
        <taxon>campanulids</taxon>
        <taxon>Asterales</taxon>
        <taxon>Asteraceae</taxon>
        <taxon>Carduoideae</taxon>
        <taxon>Cardueae</taxon>
        <taxon>Carduinae</taxon>
        <taxon>Cynara</taxon>
    </lineage>
</organism>
<dbReference type="FunFam" id="3.30.200.20:FF:000178">
    <property type="entry name" value="serine/threonine-protein kinase PBS1-like"/>
    <property type="match status" value="1"/>
</dbReference>
<dbReference type="PROSITE" id="PS00107">
    <property type="entry name" value="PROTEIN_KINASE_ATP"/>
    <property type="match status" value="2"/>
</dbReference>
<evidence type="ECO:0000256" key="2">
    <source>
        <dbReference type="ARBA" id="ARBA00022527"/>
    </source>
</evidence>
<dbReference type="InterPro" id="IPR017441">
    <property type="entry name" value="Protein_kinase_ATP_BS"/>
</dbReference>
<dbReference type="GO" id="GO:0004674">
    <property type="term" value="F:protein serine/threonine kinase activity"/>
    <property type="evidence" value="ECO:0007669"/>
    <property type="project" value="UniProtKB-KW"/>
</dbReference>
<dbReference type="Proteomes" id="UP000243975">
    <property type="component" value="Unassembled WGS sequence"/>
</dbReference>
<dbReference type="AlphaFoldDB" id="A0A103YAN0"/>
<dbReference type="OMA" id="NTPYSNC"/>
<evidence type="ECO:0000256" key="5">
    <source>
        <dbReference type="ARBA" id="ARBA00022729"/>
    </source>
</evidence>
<evidence type="ECO:0000313" key="16">
    <source>
        <dbReference type="EMBL" id="KVI05600.1"/>
    </source>
</evidence>
<dbReference type="GO" id="GO:0016020">
    <property type="term" value="C:membrane"/>
    <property type="evidence" value="ECO:0007669"/>
    <property type="project" value="UniProtKB-SubCell"/>
</dbReference>
<feature type="signal peptide" evidence="14">
    <location>
        <begin position="1"/>
        <end position="21"/>
    </location>
</feature>
<reference evidence="16 17" key="1">
    <citation type="journal article" date="2016" name="Sci. Rep.">
        <title>The genome sequence of the outbreeding globe artichoke constructed de novo incorporating a phase-aware low-pass sequencing strategy of F1 progeny.</title>
        <authorList>
            <person name="Scaglione D."/>
            <person name="Reyes-Chin-Wo S."/>
            <person name="Acquadro A."/>
            <person name="Froenicke L."/>
            <person name="Portis E."/>
            <person name="Beitel C."/>
            <person name="Tirone M."/>
            <person name="Mauro R."/>
            <person name="Lo Monaco A."/>
            <person name="Mauromicale G."/>
            <person name="Faccioli P."/>
            <person name="Cattivelli L."/>
            <person name="Rieseberg L."/>
            <person name="Michelmore R."/>
            <person name="Lanteri S."/>
        </authorList>
    </citation>
    <scope>NUCLEOTIDE SEQUENCE [LARGE SCALE GENOMIC DNA]</scope>
    <source>
        <strain evidence="16">2C</strain>
    </source>
</reference>
<evidence type="ECO:0000259" key="15">
    <source>
        <dbReference type="PROSITE" id="PS50011"/>
    </source>
</evidence>